<evidence type="ECO:0000313" key="7">
    <source>
        <dbReference type="Proteomes" id="UP001596481"/>
    </source>
</evidence>
<dbReference type="GO" id="GO:0006310">
    <property type="term" value="P:DNA recombination"/>
    <property type="evidence" value="ECO:0007669"/>
    <property type="project" value="UniProtKB-KW"/>
</dbReference>
<dbReference type="InterPro" id="IPR010998">
    <property type="entry name" value="Integrase_recombinase_N"/>
</dbReference>
<evidence type="ECO:0000256" key="2">
    <source>
        <dbReference type="ARBA" id="ARBA00023172"/>
    </source>
</evidence>
<dbReference type="Gene3D" id="1.10.150.130">
    <property type="match status" value="1"/>
</dbReference>
<evidence type="ECO:0000259" key="5">
    <source>
        <dbReference type="PROSITE" id="PS51900"/>
    </source>
</evidence>
<gene>
    <name evidence="6" type="ORF">ACFQJC_17895</name>
</gene>
<evidence type="ECO:0000256" key="3">
    <source>
        <dbReference type="PROSITE-ProRule" id="PRU01248"/>
    </source>
</evidence>
<comment type="caution">
    <text evidence="6">The sequence shown here is derived from an EMBL/GenBank/DDBJ whole genome shotgun (WGS) entry which is preliminary data.</text>
</comment>
<keyword evidence="1 3" id="KW-0238">DNA-binding</keyword>
<dbReference type="InterPro" id="IPR044068">
    <property type="entry name" value="CB"/>
</dbReference>
<keyword evidence="7" id="KW-1185">Reference proteome</keyword>
<protein>
    <submittedName>
        <fullName evidence="6">Tyrosine-type recombinase/integrase</fullName>
    </submittedName>
</protein>
<dbReference type="InterPro" id="IPR011010">
    <property type="entry name" value="DNA_brk_join_enz"/>
</dbReference>
<feature type="domain" description="Tyr recombinase" evidence="4">
    <location>
        <begin position="205"/>
        <end position="393"/>
    </location>
</feature>
<evidence type="ECO:0000259" key="4">
    <source>
        <dbReference type="PROSITE" id="PS51898"/>
    </source>
</evidence>
<dbReference type="InterPro" id="IPR013762">
    <property type="entry name" value="Integrase-like_cat_sf"/>
</dbReference>
<keyword evidence="2" id="KW-0233">DNA recombination</keyword>
<sequence length="417" mass="48121">MNWSRKSLDELESFYWESIAPEMDRAGMDPTSDVPTYAWLTEQGWSGIAYALREKHDVTPKEFFTDIVGLDDGKSNGYEWRIENERTIDAFESYLEMLDSRRGLAATTLPTRRTHLARFARLYRRLHGEANLLAHLDDRDAEPDEIDRCLRVLDEFDDQLASDGTKLAYLRTVRAFYEYLVDFRRARYNPVANAAKQFRWEQDQPDNRTMNVEQVRAVYQAAETLEERLLVLGLAGWGLRPNELATLDASQFTLTEDDPHIAFDERKNGPGTVALLYGTEAVRHRIDTLAANDDWTGAIFPSGRSETGYIARETVNRRFKRLAERADVRVDGETPTAKLCRRFWYTTYQSAVETMVTQLEGIAADQGSKSADVVMSNYLSETRRREFRREAMRTRLADVFDEEKRQGVEFATHYPGQ</sequence>
<name>A0ABD5ZJS8_9EURY</name>
<proteinExistence type="predicted"/>
<evidence type="ECO:0000313" key="6">
    <source>
        <dbReference type="EMBL" id="MFC7205387.1"/>
    </source>
</evidence>
<dbReference type="PROSITE" id="PS51898">
    <property type="entry name" value="TYR_RECOMBINASE"/>
    <property type="match status" value="1"/>
</dbReference>
<dbReference type="EMBL" id="JBHTAA010000015">
    <property type="protein sequence ID" value="MFC7205387.1"/>
    <property type="molecule type" value="Genomic_DNA"/>
</dbReference>
<dbReference type="GO" id="GO:0003677">
    <property type="term" value="F:DNA binding"/>
    <property type="evidence" value="ECO:0007669"/>
    <property type="project" value="UniProtKB-UniRule"/>
</dbReference>
<feature type="domain" description="Core-binding (CB)" evidence="5">
    <location>
        <begin position="85"/>
        <end position="181"/>
    </location>
</feature>
<dbReference type="PROSITE" id="PS51900">
    <property type="entry name" value="CB"/>
    <property type="match status" value="1"/>
</dbReference>
<organism evidence="6 7">
    <name type="scientific">Haloferax namakaokahaiae</name>
    <dbReference type="NCBI Taxonomy" id="1748331"/>
    <lineage>
        <taxon>Archaea</taxon>
        <taxon>Methanobacteriati</taxon>
        <taxon>Methanobacteriota</taxon>
        <taxon>Stenosarchaea group</taxon>
        <taxon>Halobacteria</taxon>
        <taxon>Halobacteriales</taxon>
        <taxon>Haloferacaceae</taxon>
        <taxon>Haloferax</taxon>
    </lineage>
</organism>
<accession>A0ABD5ZJS8</accession>
<dbReference type="Proteomes" id="UP001596481">
    <property type="component" value="Unassembled WGS sequence"/>
</dbReference>
<dbReference type="Gene3D" id="1.10.443.10">
    <property type="entry name" value="Intergrase catalytic core"/>
    <property type="match status" value="1"/>
</dbReference>
<dbReference type="InterPro" id="IPR002104">
    <property type="entry name" value="Integrase_catalytic"/>
</dbReference>
<dbReference type="RefSeq" id="WP_390226031.1">
    <property type="nucleotide sequence ID" value="NZ_JBHTAA010000015.1"/>
</dbReference>
<dbReference type="SUPFAM" id="SSF56349">
    <property type="entry name" value="DNA breaking-rejoining enzymes"/>
    <property type="match status" value="1"/>
</dbReference>
<reference evidence="6 7" key="1">
    <citation type="journal article" date="2019" name="Int. J. Syst. Evol. Microbiol.">
        <title>The Global Catalogue of Microorganisms (GCM) 10K type strain sequencing project: providing services to taxonomists for standard genome sequencing and annotation.</title>
        <authorList>
            <consortium name="The Broad Institute Genomics Platform"/>
            <consortium name="The Broad Institute Genome Sequencing Center for Infectious Disease"/>
            <person name="Wu L."/>
            <person name="Ma J."/>
        </authorList>
    </citation>
    <scope>NUCLEOTIDE SEQUENCE [LARGE SCALE GENOMIC DNA]</scope>
    <source>
        <strain evidence="6 7">DSM 29988</strain>
    </source>
</reference>
<evidence type="ECO:0000256" key="1">
    <source>
        <dbReference type="ARBA" id="ARBA00023125"/>
    </source>
</evidence>
<dbReference type="AlphaFoldDB" id="A0ABD5ZJS8"/>